<evidence type="ECO:0008006" key="4">
    <source>
        <dbReference type="Google" id="ProtNLM"/>
    </source>
</evidence>
<dbReference type="NCBIfam" id="TIGR04518">
    <property type="entry name" value="ECF_S_folT_fam"/>
    <property type="match status" value="1"/>
</dbReference>
<keyword evidence="3" id="KW-1185">Reference proteome</keyword>
<dbReference type="Pfam" id="PF07155">
    <property type="entry name" value="ECF-ribofla_trS"/>
    <property type="match status" value="1"/>
</dbReference>
<dbReference type="STRING" id="216938.SHELI_v1c00790"/>
<dbReference type="RefSeq" id="WP_069115814.1">
    <property type="nucleotide sequence ID" value="NZ_CP017015.1"/>
</dbReference>
<dbReference type="EMBL" id="CP017015">
    <property type="protein sequence ID" value="AOG60034.1"/>
    <property type="molecule type" value="Genomic_DNA"/>
</dbReference>
<feature type="transmembrane region" description="Helical" evidence="1">
    <location>
        <begin position="138"/>
        <end position="157"/>
    </location>
</feature>
<keyword evidence="1" id="KW-1133">Transmembrane helix</keyword>
<accession>A0A1B3SJC3</accession>
<dbReference type="Gene3D" id="1.10.1760.20">
    <property type="match status" value="1"/>
</dbReference>
<evidence type="ECO:0000256" key="1">
    <source>
        <dbReference type="SAM" id="Phobius"/>
    </source>
</evidence>
<evidence type="ECO:0000313" key="2">
    <source>
        <dbReference type="EMBL" id="AOG60034.1"/>
    </source>
</evidence>
<dbReference type="Proteomes" id="UP000094378">
    <property type="component" value="Chromosome"/>
</dbReference>
<proteinExistence type="predicted"/>
<dbReference type="AlphaFoldDB" id="A0A1B3SJC3"/>
<dbReference type="OrthoDB" id="400439at2"/>
<feature type="transmembrane region" description="Helical" evidence="1">
    <location>
        <begin position="105"/>
        <end position="126"/>
    </location>
</feature>
<name>A0A1B3SJC3_9MOLU</name>
<feature type="transmembrane region" description="Helical" evidence="1">
    <location>
        <begin position="40"/>
        <end position="60"/>
    </location>
</feature>
<organism evidence="2 3">
    <name type="scientific">Spiroplasma helicoides</name>
    <dbReference type="NCBI Taxonomy" id="216938"/>
    <lineage>
        <taxon>Bacteria</taxon>
        <taxon>Bacillati</taxon>
        <taxon>Mycoplasmatota</taxon>
        <taxon>Mollicutes</taxon>
        <taxon>Entomoplasmatales</taxon>
        <taxon>Spiroplasmataceae</taxon>
        <taxon>Spiroplasma</taxon>
    </lineage>
</organism>
<keyword evidence="1" id="KW-0472">Membrane</keyword>
<feature type="transmembrane region" description="Helical" evidence="1">
    <location>
        <begin position="169"/>
        <end position="191"/>
    </location>
</feature>
<gene>
    <name evidence="2" type="ORF">SHELI_v1c00790</name>
</gene>
<dbReference type="InterPro" id="IPR009825">
    <property type="entry name" value="ECF_substrate-spec-like"/>
</dbReference>
<protein>
    <recommendedName>
        <fullName evidence="4">Folate family ECF transporter S component</fullName>
    </recommendedName>
</protein>
<evidence type="ECO:0000313" key="3">
    <source>
        <dbReference type="Proteomes" id="UP000094378"/>
    </source>
</evidence>
<dbReference type="GO" id="GO:0016020">
    <property type="term" value="C:membrane"/>
    <property type="evidence" value="ECO:0007669"/>
    <property type="project" value="InterPro"/>
</dbReference>
<dbReference type="KEGG" id="shj:SHELI_v1c00790"/>
<reference evidence="2 3" key="1">
    <citation type="submission" date="2016-08" db="EMBL/GenBank/DDBJ databases">
        <title>Complete genome sequence of Spiroplasma helicoides TABS-2 (DSM 22551).</title>
        <authorList>
            <person name="Shen W.-Y."/>
            <person name="Lo W.-S."/>
            <person name="Lai Y.-C."/>
            <person name="Kuo C.-H."/>
        </authorList>
    </citation>
    <scope>NUCLEOTIDE SEQUENCE [LARGE SCALE GENOMIC DNA]</scope>
    <source>
        <strain evidence="2 3">TABS-2</strain>
    </source>
</reference>
<sequence length="221" mass="25042">MIWYISTNVIGLVLVLGMLILAFALEGFTFKKISIKHITIMATFGAVSVALTNFVGYSIPIFGNVRLAFGDWIIFLLGMCFGPLCGVISGISIDSIGNVIPNSFGYHAGYMLNKAVLGFFGALVFLIKSEKRLFLKVALLYSIPYVLQSLVLNQIWMYSWKGDLVWLDMIAKLIKLPIALPIYISVTYFSFRVVKKLLDRWQNEYIWCFRNQQNQELALIN</sequence>
<keyword evidence="1" id="KW-0812">Transmembrane</keyword>
<dbReference type="InterPro" id="IPR030949">
    <property type="entry name" value="ECF_S_folate_fam"/>
</dbReference>
<feature type="transmembrane region" description="Helical" evidence="1">
    <location>
        <begin position="72"/>
        <end position="93"/>
    </location>
</feature>